<reference evidence="9" key="2">
    <citation type="submission" date="2020-06" db="EMBL/GenBank/DDBJ databases">
        <authorList>
            <person name="Sheffer M."/>
        </authorList>
    </citation>
    <scope>NUCLEOTIDE SEQUENCE</scope>
</reference>
<evidence type="ECO:0000259" key="8">
    <source>
        <dbReference type="PROSITE" id="PS50071"/>
    </source>
</evidence>
<dbReference type="CDD" id="cd00086">
    <property type="entry name" value="homeodomain"/>
    <property type="match status" value="1"/>
</dbReference>
<dbReference type="PROSITE" id="PS00027">
    <property type="entry name" value="HOMEOBOX_1"/>
    <property type="match status" value="1"/>
</dbReference>
<dbReference type="PANTHER" id="PTHR24333">
    <property type="entry name" value="HOMEO BOX HB9 LIKE A-RELATED"/>
    <property type="match status" value="1"/>
</dbReference>
<evidence type="ECO:0000256" key="7">
    <source>
        <dbReference type="SAM" id="MobiDB-lite"/>
    </source>
</evidence>
<comment type="subcellular location">
    <subcellularLocation>
        <location evidence="1 5 6">Nucleus</location>
    </subcellularLocation>
</comment>
<dbReference type="AlphaFoldDB" id="A0A8T0G4R1"/>
<keyword evidence="4 5" id="KW-0539">Nucleus</keyword>
<dbReference type="EMBL" id="JABXBU010000001">
    <property type="protein sequence ID" value="KAF8797060.1"/>
    <property type="molecule type" value="Genomic_DNA"/>
</dbReference>
<dbReference type="OMA" id="AERNTIP"/>
<proteinExistence type="predicted"/>
<feature type="DNA-binding region" description="Homeobox" evidence="5">
    <location>
        <begin position="204"/>
        <end position="263"/>
    </location>
</feature>
<evidence type="ECO:0000313" key="10">
    <source>
        <dbReference type="Proteomes" id="UP000807504"/>
    </source>
</evidence>
<dbReference type="GO" id="GO:0003677">
    <property type="term" value="F:DNA binding"/>
    <property type="evidence" value="ECO:0007669"/>
    <property type="project" value="UniProtKB-UniRule"/>
</dbReference>
<evidence type="ECO:0000256" key="2">
    <source>
        <dbReference type="ARBA" id="ARBA00023125"/>
    </source>
</evidence>
<keyword evidence="3 5" id="KW-0371">Homeobox</keyword>
<evidence type="ECO:0000313" key="9">
    <source>
        <dbReference type="EMBL" id="KAF8797060.1"/>
    </source>
</evidence>
<keyword evidence="2 5" id="KW-0238">DNA-binding</keyword>
<comment type="caution">
    <text evidence="9">The sequence shown here is derived from an EMBL/GenBank/DDBJ whole genome shotgun (WGS) entry which is preliminary data.</text>
</comment>
<evidence type="ECO:0000256" key="6">
    <source>
        <dbReference type="RuleBase" id="RU000682"/>
    </source>
</evidence>
<feature type="compositionally biased region" description="Basic and acidic residues" evidence="7">
    <location>
        <begin position="169"/>
        <end position="197"/>
    </location>
</feature>
<name>A0A8T0G4R1_ARGBR</name>
<sequence length="369" mass="41716">MTVTMSLDKNTSAKESSELADQPTDLRTRKKDDEDEEADDIDVTSTEVNPAPSFLIRNLIDNNNREENHASSFRAYHPLLHPPLHMLYPHQPLHPLYRLDDLHPSSQELVRSHPREAGSDVDDVENSSRTSPGVEGDVSGDDEGRARFKDDELDDEDRDEVTSSKGSHHALDSDTETVGHHMGSDSYDSRPQREDSPSLKNKKPRKARTAFTDHQLRTLEKSFERQKYLSVQDRMELAVKLNLTDTQVKTWYQNRRTKWKRQAMIGFEVFPPDSASLARFPRLWGPAPSPYWPYSYSSYLSTISSLSGLGTPHLTAPASSTTIPTLDIYQRQTPPVTTAVSRPVLPRAVYPSSNSYSSLQTFYQGQATQ</sequence>
<feature type="compositionally biased region" description="Acidic residues" evidence="7">
    <location>
        <begin position="33"/>
        <end position="42"/>
    </location>
</feature>
<accession>A0A8T0G4R1</accession>
<evidence type="ECO:0000256" key="3">
    <source>
        <dbReference type="ARBA" id="ARBA00023155"/>
    </source>
</evidence>
<dbReference type="Gene3D" id="1.10.10.60">
    <property type="entry name" value="Homeodomain-like"/>
    <property type="match status" value="1"/>
</dbReference>
<dbReference type="PROSITE" id="PS50071">
    <property type="entry name" value="HOMEOBOX_2"/>
    <property type="match status" value="1"/>
</dbReference>
<dbReference type="GO" id="GO:0005634">
    <property type="term" value="C:nucleus"/>
    <property type="evidence" value="ECO:0007669"/>
    <property type="project" value="UniProtKB-SubCell"/>
</dbReference>
<dbReference type="InterPro" id="IPR020479">
    <property type="entry name" value="HD_metazoa"/>
</dbReference>
<dbReference type="OrthoDB" id="6159439at2759"/>
<dbReference type="SMART" id="SM00389">
    <property type="entry name" value="HOX"/>
    <property type="match status" value="1"/>
</dbReference>
<dbReference type="GO" id="GO:0000981">
    <property type="term" value="F:DNA-binding transcription factor activity, RNA polymerase II-specific"/>
    <property type="evidence" value="ECO:0007669"/>
    <property type="project" value="InterPro"/>
</dbReference>
<feature type="compositionally biased region" description="Polar residues" evidence="7">
    <location>
        <begin position="1"/>
        <end position="10"/>
    </location>
</feature>
<dbReference type="InterPro" id="IPR017970">
    <property type="entry name" value="Homeobox_CS"/>
</dbReference>
<dbReference type="PANTHER" id="PTHR24333:SF5">
    <property type="entry name" value="VENT HOMEOBOX"/>
    <property type="match status" value="1"/>
</dbReference>
<organism evidence="9 10">
    <name type="scientific">Argiope bruennichi</name>
    <name type="common">Wasp spider</name>
    <name type="synonym">Aranea bruennichi</name>
    <dbReference type="NCBI Taxonomy" id="94029"/>
    <lineage>
        <taxon>Eukaryota</taxon>
        <taxon>Metazoa</taxon>
        <taxon>Ecdysozoa</taxon>
        <taxon>Arthropoda</taxon>
        <taxon>Chelicerata</taxon>
        <taxon>Arachnida</taxon>
        <taxon>Araneae</taxon>
        <taxon>Araneomorphae</taxon>
        <taxon>Entelegynae</taxon>
        <taxon>Araneoidea</taxon>
        <taxon>Araneidae</taxon>
        <taxon>Argiope</taxon>
    </lineage>
</organism>
<evidence type="ECO:0000256" key="5">
    <source>
        <dbReference type="PROSITE-ProRule" id="PRU00108"/>
    </source>
</evidence>
<evidence type="ECO:0000256" key="4">
    <source>
        <dbReference type="ARBA" id="ARBA00023242"/>
    </source>
</evidence>
<dbReference type="Proteomes" id="UP000807504">
    <property type="component" value="Unassembled WGS sequence"/>
</dbReference>
<dbReference type="SUPFAM" id="SSF46689">
    <property type="entry name" value="Homeodomain-like"/>
    <property type="match status" value="1"/>
</dbReference>
<dbReference type="InterPro" id="IPR050848">
    <property type="entry name" value="Homeobox_TF"/>
</dbReference>
<evidence type="ECO:0000256" key="1">
    <source>
        <dbReference type="ARBA" id="ARBA00004123"/>
    </source>
</evidence>
<gene>
    <name evidence="9" type="ORF">HNY73_001371</name>
</gene>
<feature type="domain" description="Homeobox" evidence="8">
    <location>
        <begin position="202"/>
        <end position="262"/>
    </location>
</feature>
<feature type="region of interest" description="Disordered" evidence="7">
    <location>
        <begin position="110"/>
        <end position="209"/>
    </location>
</feature>
<feature type="region of interest" description="Disordered" evidence="7">
    <location>
        <begin position="1"/>
        <end position="52"/>
    </location>
</feature>
<reference evidence="9" key="1">
    <citation type="journal article" date="2020" name="bioRxiv">
        <title>Chromosome-level reference genome of the European wasp spider Argiope bruennichi: a resource for studies on range expansion and evolutionary adaptation.</title>
        <authorList>
            <person name="Sheffer M.M."/>
            <person name="Hoppe A."/>
            <person name="Krehenwinkel H."/>
            <person name="Uhl G."/>
            <person name="Kuss A.W."/>
            <person name="Jensen L."/>
            <person name="Jensen C."/>
            <person name="Gillespie R.G."/>
            <person name="Hoff K.J."/>
            <person name="Prost S."/>
        </authorList>
    </citation>
    <scope>NUCLEOTIDE SEQUENCE</scope>
</reference>
<dbReference type="InterPro" id="IPR001356">
    <property type="entry name" value="HD"/>
</dbReference>
<dbReference type="PRINTS" id="PR00024">
    <property type="entry name" value="HOMEOBOX"/>
</dbReference>
<protein>
    <submittedName>
        <fullName evidence="9">BarH-like 1 homeobox protein like</fullName>
    </submittedName>
</protein>
<dbReference type="Pfam" id="PF00046">
    <property type="entry name" value="Homeodomain"/>
    <property type="match status" value="1"/>
</dbReference>
<keyword evidence="10" id="KW-1185">Reference proteome</keyword>
<dbReference type="InterPro" id="IPR009057">
    <property type="entry name" value="Homeodomain-like_sf"/>
</dbReference>